<evidence type="ECO:0000256" key="5">
    <source>
        <dbReference type="ARBA" id="ARBA00023136"/>
    </source>
</evidence>
<evidence type="ECO:0000256" key="6">
    <source>
        <dbReference type="SAM" id="Phobius"/>
    </source>
</evidence>
<dbReference type="PANTHER" id="PTHR30572:SF18">
    <property type="entry name" value="ABC-TYPE MACROLIDE FAMILY EXPORT SYSTEM PERMEASE COMPONENT 2"/>
    <property type="match status" value="1"/>
</dbReference>
<feature type="domain" description="ABC3 transporter permease C-terminal" evidence="7">
    <location>
        <begin position="715"/>
        <end position="828"/>
    </location>
</feature>
<feature type="transmembrane region" description="Helical" evidence="6">
    <location>
        <begin position="756"/>
        <end position="781"/>
    </location>
</feature>
<evidence type="ECO:0000256" key="1">
    <source>
        <dbReference type="ARBA" id="ARBA00004651"/>
    </source>
</evidence>
<dbReference type="Pfam" id="PF02687">
    <property type="entry name" value="FtsX"/>
    <property type="match status" value="2"/>
</dbReference>
<feature type="transmembrane region" description="Helical" evidence="6">
    <location>
        <begin position="352"/>
        <end position="371"/>
    </location>
</feature>
<feature type="transmembrane region" description="Helical" evidence="6">
    <location>
        <begin position="297"/>
        <end position="319"/>
    </location>
</feature>
<sequence>MWRNYLTVGIRALAKNRAYAAINIAGLALGIAACLLILGFVRYEFSYDAWLPNADRAFQLQAFYKATADGGEEMKLQQTSYISGQALKKDFPQVEQAAYVSNQPIVIIKDGQPATIPGALLTDSNLFNVLEVPFIKGDPKHALDDPHSLVLGQRAATKLFGSADPMGQTLTLSSGDLKADYRVTGVHQDLPKNSSLNFGMVARFDPVTFRAKAPEALTSWNWQEGTYWVKLKSVGDDKLVNSQISAWKKRNMPPEASVVQGGDPGEFQDFKLTNIRDVHLGEAQNGAQRPGNDRGTIVTFAIIALLILGMACVNFTNLATARATQRAREVALRKVLGATRGQLITQFIGESILLASVAMVVALAIVELMLPALNGFLDAQITIRYFALDGLIAPVILLTLLVGLAGGLYPALVLSRFEPARVLKANKSAADAEGSGRLRSVLVVGQFAVSIGLIICTLIVYTQTVYARSADGGFRRESLLQITNIDRPQVDQIATSLVDEIKRIPGVTSVGRTSIAVDNGRHSATGVKLAGSADVVQLGVYPIDPGFVPAMGMKLLAGRNFSLSQPMDDASLPSPRTPESQRALVQRGANIMLSEEAARRLGFKTPAAAIGKQIMVSMVSDEYGLVPATVIGVVNDVRFRSTREPLQPNFYFFKSNGYPELMVRFQGVEPKAMSERVEASWKRFVPEIPYRARLVDDIVNEMYNQDAARAALFGAFAILAVVIGCLGLFGLAAFTAERRTKEIGIRKVLGARNRDIVQLLVWQFSRPVLIANIIAWPLAWWVMRGWLNGFDTRITLTPVPFLEAGLLALIIAVGTISAHAYRVARTNPIKALRYE</sequence>
<dbReference type="AlphaFoldDB" id="A0A7H0LEY2"/>
<dbReference type="KEGG" id="spap:H3Z74_15880"/>
<protein>
    <submittedName>
        <fullName evidence="9">ABC transporter permease</fullName>
    </submittedName>
</protein>
<feature type="domain" description="MacB-like periplasmic core" evidence="8">
    <location>
        <begin position="448"/>
        <end position="646"/>
    </location>
</feature>
<feature type="domain" description="ABC3 transporter permease C-terminal" evidence="7">
    <location>
        <begin position="302"/>
        <end position="419"/>
    </location>
</feature>
<accession>A0A7H0LEY2</accession>
<evidence type="ECO:0000256" key="3">
    <source>
        <dbReference type="ARBA" id="ARBA00022692"/>
    </source>
</evidence>
<dbReference type="GO" id="GO:0005886">
    <property type="term" value="C:plasma membrane"/>
    <property type="evidence" value="ECO:0007669"/>
    <property type="project" value="UniProtKB-SubCell"/>
</dbReference>
<proteinExistence type="predicted"/>
<feature type="transmembrane region" description="Helical" evidence="6">
    <location>
        <begin position="801"/>
        <end position="824"/>
    </location>
</feature>
<keyword evidence="2" id="KW-1003">Cell membrane</keyword>
<reference evidence="9 10" key="1">
    <citation type="submission" date="2020-09" db="EMBL/GenBank/DDBJ databases">
        <title>Sphingomonas sp., a new species isolated from pork steak.</title>
        <authorList>
            <person name="Heidler von Heilborn D."/>
        </authorList>
    </citation>
    <scope>NUCLEOTIDE SEQUENCE [LARGE SCALE GENOMIC DNA]</scope>
    <source>
        <strain evidence="10">S8-3T</strain>
    </source>
</reference>
<dbReference type="InterPro" id="IPR050250">
    <property type="entry name" value="Macrolide_Exporter_MacB"/>
</dbReference>
<keyword evidence="5 6" id="KW-0472">Membrane</keyword>
<evidence type="ECO:0000256" key="2">
    <source>
        <dbReference type="ARBA" id="ARBA00022475"/>
    </source>
</evidence>
<keyword evidence="4 6" id="KW-1133">Transmembrane helix</keyword>
<dbReference type="GO" id="GO:0022857">
    <property type="term" value="F:transmembrane transporter activity"/>
    <property type="evidence" value="ECO:0007669"/>
    <property type="project" value="TreeGrafter"/>
</dbReference>
<organism evidence="9 10">
    <name type="scientific">Sphingomonas alpina</name>
    <dbReference type="NCBI Taxonomy" id="653931"/>
    <lineage>
        <taxon>Bacteria</taxon>
        <taxon>Pseudomonadati</taxon>
        <taxon>Pseudomonadota</taxon>
        <taxon>Alphaproteobacteria</taxon>
        <taxon>Sphingomonadales</taxon>
        <taxon>Sphingomonadaceae</taxon>
        <taxon>Sphingomonas</taxon>
    </lineage>
</organism>
<feature type="transmembrane region" description="Helical" evidence="6">
    <location>
        <begin position="710"/>
        <end position="735"/>
    </location>
</feature>
<feature type="transmembrane region" description="Helical" evidence="6">
    <location>
        <begin position="438"/>
        <end position="461"/>
    </location>
</feature>
<dbReference type="InterPro" id="IPR003838">
    <property type="entry name" value="ABC3_permease_C"/>
</dbReference>
<evidence type="ECO:0000256" key="4">
    <source>
        <dbReference type="ARBA" id="ARBA00022989"/>
    </source>
</evidence>
<dbReference type="InterPro" id="IPR025857">
    <property type="entry name" value="MacB_PCD"/>
</dbReference>
<evidence type="ECO:0000313" key="9">
    <source>
        <dbReference type="EMBL" id="QNQ08235.1"/>
    </source>
</evidence>
<comment type="subcellular location">
    <subcellularLocation>
        <location evidence="1">Cell membrane</location>
        <topology evidence="1">Multi-pass membrane protein</topology>
    </subcellularLocation>
</comment>
<evidence type="ECO:0000259" key="7">
    <source>
        <dbReference type="Pfam" id="PF02687"/>
    </source>
</evidence>
<evidence type="ECO:0000259" key="8">
    <source>
        <dbReference type="Pfam" id="PF12704"/>
    </source>
</evidence>
<dbReference type="Proteomes" id="UP000516148">
    <property type="component" value="Chromosome"/>
</dbReference>
<dbReference type="EMBL" id="CP061038">
    <property type="protein sequence ID" value="QNQ08235.1"/>
    <property type="molecule type" value="Genomic_DNA"/>
</dbReference>
<dbReference type="RefSeq" id="WP_187760564.1">
    <property type="nucleotide sequence ID" value="NZ_CP061038.1"/>
</dbReference>
<feature type="domain" description="MacB-like periplasmic core" evidence="8">
    <location>
        <begin position="21"/>
        <end position="245"/>
    </location>
</feature>
<dbReference type="Pfam" id="PF12704">
    <property type="entry name" value="MacB_PCD"/>
    <property type="match status" value="2"/>
</dbReference>
<feature type="transmembrane region" description="Helical" evidence="6">
    <location>
        <begin position="20"/>
        <end position="41"/>
    </location>
</feature>
<dbReference type="PANTHER" id="PTHR30572">
    <property type="entry name" value="MEMBRANE COMPONENT OF TRANSPORTER-RELATED"/>
    <property type="match status" value="1"/>
</dbReference>
<dbReference type="PROSITE" id="PS51257">
    <property type="entry name" value="PROKAR_LIPOPROTEIN"/>
    <property type="match status" value="1"/>
</dbReference>
<keyword evidence="3 6" id="KW-0812">Transmembrane</keyword>
<feature type="transmembrane region" description="Helical" evidence="6">
    <location>
        <begin position="391"/>
        <end position="417"/>
    </location>
</feature>
<evidence type="ECO:0000313" key="10">
    <source>
        <dbReference type="Proteomes" id="UP000516148"/>
    </source>
</evidence>
<keyword evidence="10" id="KW-1185">Reference proteome</keyword>
<name>A0A7H0LEY2_9SPHN</name>
<gene>
    <name evidence="9" type="ORF">H3Z74_15880</name>
</gene>